<evidence type="ECO:0000256" key="7">
    <source>
        <dbReference type="ARBA" id="ARBA00022989"/>
    </source>
</evidence>
<protein>
    <submittedName>
        <fullName evidence="11">Polar amino acid transport system permease protein</fullName>
    </submittedName>
</protein>
<evidence type="ECO:0000313" key="12">
    <source>
        <dbReference type="Proteomes" id="UP000199392"/>
    </source>
</evidence>
<dbReference type="GO" id="GO:0006865">
    <property type="term" value="P:amino acid transport"/>
    <property type="evidence" value="ECO:0007669"/>
    <property type="project" value="UniProtKB-KW"/>
</dbReference>
<dbReference type="SUPFAM" id="SSF161098">
    <property type="entry name" value="MetI-like"/>
    <property type="match status" value="1"/>
</dbReference>
<dbReference type="Pfam" id="PF00528">
    <property type="entry name" value="BPD_transp_1"/>
    <property type="match status" value="1"/>
</dbReference>
<comment type="subcellular location">
    <subcellularLocation>
        <location evidence="1">Cell inner membrane</location>
        <topology evidence="1">Multi-pass membrane protein</topology>
    </subcellularLocation>
    <subcellularLocation>
        <location evidence="9">Cell membrane</location>
        <topology evidence="9">Multi-pass membrane protein</topology>
    </subcellularLocation>
</comment>
<evidence type="ECO:0000256" key="5">
    <source>
        <dbReference type="ARBA" id="ARBA00022692"/>
    </source>
</evidence>
<feature type="domain" description="ABC transmembrane type-1" evidence="10">
    <location>
        <begin position="39"/>
        <end position="234"/>
    </location>
</feature>
<dbReference type="GO" id="GO:0043190">
    <property type="term" value="C:ATP-binding cassette (ABC) transporter complex"/>
    <property type="evidence" value="ECO:0007669"/>
    <property type="project" value="InterPro"/>
</dbReference>
<evidence type="ECO:0000256" key="3">
    <source>
        <dbReference type="ARBA" id="ARBA00022448"/>
    </source>
</evidence>
<dbReference type="InterPro" id="IPR000515">
    <property type="entry name" value="MetI-like"/>
</dbReference>
<keyword evidence="8 9" id="KW-0472">Membrane</keyword>
<dbReference type="Proteomes" id="UP000199392">
    <property type="component" value="Unassembled WGS sequence"/>
</dbReference>
<keyword evidence="6" id="KW-0029">Amino-acid transport</keyword>
<feature type="transmembrane region" description="Helical" evidence="9">
    <location>
        <begin position="114"/>
        <end position="134"/>
    </location>
</feature>
<dbReference type="InterPro" id="IPR035906">
    <property type="entry name" value="MetI-like_sf"/>
</dbReference>
<dbReference type="Gene3D" id="1.10.3720.10">
    <property type="entry name" value="MetI-like"/>
    <property type="match status" value="1"/>
</dbReference>
<organism evidence="11 12">
    <name type="scientific">Alloyangia pacifica</name>
    <dbReference type="NCBI Taxonomy" id="311180"/>
    <lineage>
        <taxon>Bacteria</taxon>
        <taxon>Pseudomonadati</taxon>
        <taxon>Pseudomonadota</taxon>
        <taxon>Alphaproteobacteria</taxon>
        <taxon>Rhodobacterales</taxon>
        <taxon>Roseobacteraceae</taxon>
        <taxon>Alloyangia</taxon>
    </lineage>
</organism>
<reference evidence="12" key="1">
    <citation type="submission" date="2016-10" db="EMBL/GenBank/DDBJ databases">
        <authorList>
            <person name="Varghese N."/>
            <person name="Submissions S."/>
        </authorList>
    </citation>
    <scope>NUCLEOTIDE SEQUENCE [LARGE SCALE GENOMIC DNA]</scope>
    <source>
        <strain evidence="12">DSM 26894</strain>
    </source>
</reference>
<evidence type="ECO:0000256" key="6">
    <source>
        <dbReference type="ARBA" id="ARBA00022970"/>
    </source>
</evidence>
<sequence length="251" mass="28199">MDAILTLIAPFFRDLYETTGINFNVFYDPYQFKRFLIGAENSILLILAAILLSVIVGVAGAAIQQSRSTWLRWLVGGYIQLFRNTPPMVQLLFFYFGLGAYAPQVDMGGYYQPMVSAFGWAVIALGIFGGAFNVEIFRSGIEAVPKATLEAAESLGFKPWQTFVYFTLPLAFRICLPALTTNLVSLAKTTSLAYVISVPEMANMLNQVWSSTFNIPEMMAVLFCFYVGVVWLLAAFLHWLERRLRLRGYSK</sequence>
<dbReference type="AlphaFoldDB" id="A0A1I6UWZ6"/>
<accession>A0A1I6UWZ6</accession>
<feature type="transmembrane region" description="Helical" evidence="9">
    <location>
        <begin position="218"/>
        <end position="240"/>
    </location>
</feature>
<keyword evidence="7 9" id="KW-1133">Transmembrane helix</keyword>
<gene>
    <name evidence="11" type="ORF">SAMN04488050_10985</name>
</gene>
<dbReference type="NCBIfam" id="TIGR01726">
    <property type="entry name" value="HEQRo_perm_3TM"/>
    <property type="match status" value="1"/>
</dbReference>
<keyword evidence="4" id="KW-1003">Cell membrane</keyword>
<dbReference type="PANTHER" id="PTHR30614">
    <property type="entry name" value="MEMBRANE COMPONENT OF AMINO ACID ABC TRANSPORTER"/>
    <property type="match status" value="1"/>
</dbReference>
<dbReference type="CDD" id="cd06261">
    <property type="entry name" value="TM_PBP2"/>
    <property type="match status" value="1"/>
</dbReference>
<evidence type="ECO:0000256" key="4">
    <source>
        <dbReference type="ARBA" id="ARBA00022475"/>
    </source>
</evidence>
<evidence type="ECO:0000259" key="10">
    <source>
        <dbReference type="PROSITE" id="PS50928"/>
    </source>
</evidence>
<keyword evidence="12" id="KW-1185">Reference proteome</keyword>
<keyword evidence="5 9" id="KW-0812">Transmembrane</keyword>
<dbReference type="InterPro" id="IPR010065">
    <property type="entry name" value="AA_ABC_transptr_permease_3TM"/>
</dbReference>
<dbReference type="PANTHER" id="PTHR30614:SF0">
    <property type="entry name" value="L-CYSTINE TRANSPORT SYSTEM PERMEASE PROTEIN TCYL"/>
    <property type="match status" value="1"/>
</dbReference>
<name>A0A1I6UWZ6_9RHOB</name>
<evidence type="ECO:0000256" key="8">
    <source>
        <dbReference type="ARBA" id="ARBA00023136"/>
    </source>
</evidence>
<evidence type="ECO:0000256" key="2">
    <source>
        <dbReference type="ARBA" id="ARBA00010072"/>
    </source>
</evidence>
<dbReference type="InterPro" id="IPR043429">
    <property type="entry name" value="ArtM/GltK/GlnP/TcyL/YhdX-like"/>
</dbReference>
<feature type="transmembrane region" description="Helical" evidence="9">
    <location>
        <begin position="84"/>
        <end position="102"/>
    </location>
</feature>
<dbReference type="RefSeq" id="WP_245696199.1">
    <property type="nucleotide sequence ID" value="NZ_FNCL01000014.1"/>
</dbReference>
<dbReference type="GO" id="GO:0022857">
    <property type="term" value="F:transmembrane transporter activity"/>
    <property type="evidence" value="ECO:0007669"/>
    <property type="project" value="InterPro"/>
</dbReference>
<evidence type="ECO:0000256" key="1">
    <source>
        <dbReference type="ARBA" id="ARBA00004429"/>
    </source>
</evidence>
<proteinExistence type="inferred from homology"/>
<comment type="similarity">
    <text evidence="2">Belongs to the binding-protein-dependent transport system permease family. HisMQ subfamily.</text>
</comment>
<evidence type="ECO:0000256" key="9">
    <source>
        <dbReference type="RuleBase" id="RU363032"/>
    </source>
</evidence>
<dbReference type="STRING" id="311180.SAMN04488050_10985"/>
<evidence type="ECO:0000313" key="11">
    <source>
        <dbReference type="EMBL" id="SFT06001.1"/>
    </source>
</evidence>
<dbReference type="PROSITE" id="PS50928">
    <property type="entry name" value="ABC_TM1"/>
    <property type="match status" value="1"/>
</dbReference>
<keyword evidence="3 9" id="KW-0813">Transport</keyword>
<dbReference type="EMBL" id="FOZW01000009">
    <property type="protein sequence ID" value="SFT06001.1"/>
    <property type="molecule type" value="Genomic_DNA"/>
</dbReference>
<feature type="transmembrane region" description="Helical" evidence="9">
    <location>
        <begin position="43"/>
        <end position="63"/>
    </location>
</feature>